<protein>
    <submittedName>
        <fullName evidence="2">Uncharacterized protein</fullName>
    </submittedName>
</protein>
<dbReference type="EMBL" id="CP002361">
    <property type="protein sequence ID" value="ADR37183.1"/>
    <property type="molecule type" value="Genomic_DNA"/>
</dbReference>
<accession>E4U9L9</accession>
<keyword evidence="3" id="KW-1185">Reference proteome</keyword>
<reference evidence="2 3" key="2">
    <citation type="journal article" date="2011" name="Stand. Genomic Sci.">
        <title>Complete genome sequence of Oceanithermus profundus type strain (506).</title>
        <authorList>
            <person name="Pati A."/>
            <person name="Zhang X."/>
            <person name="Lapidus A."/>
            <person name="Nolan M."/>
            <person name="Lucas S."/>
            <person name="Del Rio T.G."/>
            <person name="Tice H."/>
            <person name="Cheng J.F."/>
            <person name="Tapia R."/>
            <person name="Han C."/>
            <person name="Goodwin L."/>
            <person name="Pitluck S."/>
            <person name="Liolios K."/>
            <person name="Pagani I."/>
            <person name="Ivanova N."/>
            <person name="Mavromatis K."/>
            <person name="Chen A."/>
            <person name="Palaniappan K."/>
            <person name="Hauser L."/>
            <person name="Jeffries C.D."/>
            <person name="Brambilla E.M."/>
            <person name="Rohl A."/>
            <person name="Mwirichia R."/>
            <person name="Rohde M."/>
            <person name="Tindall B.J."/>
            <person name="Sikorski J."/>
            <person name="Wirth R."/>
            <person name="Goker M."/>
            <person name="Woyke T."/>
            <person name="Detter J.C."/>
            <person name="Bristow J."/>
            <person name="Eisen J.A."/>
            <person name="Markowitz V."/>
            <person name="Hugenholtz P."/>
            <person name="Kyrpides N.C."/>
            <person name="Klenk H.P."/>
            <person name="Land M."/>
        </authorList>
    </citation>
    <scope>NUCLEOTIDE SEQUENCE [LARGE SCALE GENOMIC DNA]</scope>
    <source>
        <strain evidence="3">DSM 14977 / NBRC 100410 / VKM B-2274 / 506</strain>
    </source>
</reference>
<feature type="chain" id="PRO_5003190382" evidence="1">
    <location>
        <begin position="20"/>
        <end position="289"/>
    </location>
</feature>
<sequence length="289" mass="31477" precursor="true">MNKKWIVASLFAVAAFAFAQTPVIGPTSEGPDAVDKGADSASVNQTVKLILPQATALHLDTTTLTFDLEALDGSGWPHASDPLANDPTIACVYAKGADETLDLSDEFWSQTQVLPGGTYYETGTWPKISIVGNGVVDSYPPIEIDDNGELVPGSKGYFVCYKTFVLQLFSNWSYWDLTANRNDLDDEYPSIEHLYIQGNTCYSFVNDKATGLYDLPDGATRHLIPKTLNFGPTGDQVLGDNIPESCKNKSWLDTLIVVAVKINSDTWGESRADLTYTLQSADVQFGTPQ</sequence>
<organism evidence="2 3">
    <name type="scientific">Oceanithermus profundus (strain DSM 14977 / NBRC 100410 / VKM B-2274 / 506)</name>
    <dbReference type="NCBI Taxonomy" id="670487"/>
    <lineage>
        <taxon>Bacteria</taxon>
        <taxon>Thermotogati</taxon>
        <taxon>Deinococcota</taxon>
        <taxon>Deinococci</taxon>
        <taxon>Thermales</taxon>
        <taxon>Thermaceae</taxon>
        <taxon>Oceanithermus</taxon>
    </lineage>
</organism>
<dbReference type="AlphaFoldDB" id="E4U9L9"/>
<gene>
    <name evidence="2" type="ordered locus">Ocepr_1730</name>
</gene>
<evidence type="ECO:0000256" key="1">
    <source>
        <dbReference type="SAM" id="SignalP"/>
    </source>
</evidence>
<keyword evidence="1" id="KW-0732">Signal</keyword>
<proteinExistence type="predicted"/>
<dbReference type="STRING" id="670487.Ocepr_1730"/>
<dbReference type="OrthoDB" id="31042at2"/>
<feature type="signal peptide" evidence="1">
    <location>
        <begin position="1"/>
        <end position="19"/>
    </location>
</feature>
<evidence type="ECO:0000313" key="2">
    <source>
        <dbReference type="EMBL" id="ADR37183.1"/>
    </source>
</evidence>
<dbReference type="HOGENOM" id="CLU_1000907_0_0_0"/>
<dbReference type="Proteomes" id="UP000008722">
    <property type="component" value="Chromosome"/>
</dbReference>
<dbReference type="RefSeq" id="WP_013458353.1">
    <property type="nucleotide sequence ID" value="NC_014761.1"/>
</dbReference>
<name>E4U9L9_OCEP5</name>
<reference evidence="3" key="1">
    <citation type="submission" date="2010-11" db="EMBL/GenBank/DDBJ databases">
        <title>The complete sequence of chromosome of Oceanithermus profundus DSM 14977.</title>
        <authorList>
            <consortium name="US DOE Joint Genome Institute (JGI-PGF)"/>
            <person name="Lucas S."/>
            <person name="Copeland A."/>
            <person name="Lapidus A."/>
            <person name="Bruce D."/>
            <person name="Goodwin L."/>
            <person name="Pitluck S."/>
            <person name="Kyrpides N."/>
            <person name="Mavromatis K."/>
            <person name="Pagani I."/>
            <person name="Ivanova N."/>
            <person name="Zhang X."/>
            <person name="Brettin T."/>
            <person name="Detter J.C."/>
            <person name="Tapia R."/>
            <person name="Han C."/>
            <person name="Land M."/>
            <person name="Hauser L."/>
            <person name="Markowitz V."/>
            <person name="Cheng J.-F."/>
            <person name="Hugenholtz P."/>
            <person name="Woyke T."/>
            <person name="Wu D."/>
            <person name="Tindall B."/>
            <person name="Faehnrich R."/>
            <person name="Brambilla E."/>
            <person name="Klenk H.-P."/>
            <person name="Eisen J.A."/>
        </authorList>
    </citation>
    <scope>NUCLEOTIDE SEQUENCE [LARGE SCALE GENOMIC DNA]</scope>
    <source>
        <strain evidence="3">DSM 14977 / NBRC 100410 / VKM B-2274 / 506</strain>
    </source>
</reference>
<evidence type="ECO:0000313" key="3">
    <source>
        <dbReference type="Proteomes" id="UP000008722"/>
    </source>
</evidence>
<dbReference type="KEGG" id="opr:Ocepr_1730"/>
<dbReference type="eggNOG" id="ENOG502ZP0C">
    <property type="taxonomic scope" value="Bacteria"/>
</dbReference>